<dbReference type="AlphaFoldDB" id="A0A3P3YAD1"/>
<evidence type="ECO:0000256" key="2">
    <source>
        <dbReference type="SAM" id="SignalP"/>
    </source>
</evidence>
<evidence type="ECO:0000313" key="3">
    <source>
        <dbReference type="EMBL" id="SPQ96960.1"/>
    </source>
</evidence>
<evidence type="ECO:0000256" key="1">
    <source>
        <dbReference type="SAM" id="MobiDB-lite"/>
    </source>
</evidence>
<keyword evidence="3" id="KW-0496">Mitochondrion</keyword>
<proteinExistence type="predicted"/>
<geneLocation type="mitochondrion" evidence="3"/>
<name>A0A3P3YAD1_PLABS</name>
<feature type="chain" id="PRO_5018044407" evidence="2">
    <location>
        <begin position="25"/>
        <end position="347"/>
    </location>
</feature>
<protein>
    <submittedName>
        <fullName evidence="3">Uncharacterized protein</fullName>
    </submittedName>
</protein>
<accession>A0A3P3YAD1</accession>
<sequence length="347" mass="38618">MRRLRSVIAVGLLAVVCGAAQCNADRLDDPRPNEGPADNRTHVSDAIVRLEEARSSLSTAERIITDMARSFPGHTLRQIRRPSGTGESTRSPSVCPYANPPTFEAVFRTFERGLVTGLLSHLTSVDTLERLICCIFSTIDNHIQCGSPNRGATVRRNSTVVLVDRLASIMRTGTVRTRTVDSHRPPNIFAMRDANFVDLPVRRFWNVTQVPVEDLVNAITVTRGQIAATRSMVIQMNADRVVVMDLFYEALALSKRRLITSMTLLVNLLGQLTSTLSGENIPVVEKDIASVRASAHQFELLVDRVTHMKERYKAALKHLDNAVIYLHQSRYQTNLHLLLQTDTARAA</sequence>
<feature type="region of interest" description="Disordered" evidence="1">
    <location>
        <begin position="74"/>
        <end position="95"/>
    </location>
</feature>
<feature type="signal peptide" evidence="2">
    <location>
        <begin position="1"/>
        <end position="24"/>
    </location>
</feature>
<dbReference type="Proteomes" id="UP000290189">
    <property type="component" value="Unassembled WGS sequence"/>
</dbReference>
<evidence type="ECO:0000313" key="4">
    <source>
        <dbReference type="Proteomes" id="UP000290189"/>
    </source>
</evidence>
<dbReference type="EMBL" id="OVEO01000006">
    <property type="protein sequence ID" value="SPQ96960.1"/>
    <property type="molecule type" value="Genomic_DNA"/>
</dbReference>
<keyword evidence="2" id="KW-0732">Signal</keyword>
<organism evidence="3 4">
    <name type="scientific">Plasmodiophora brassicae</name>
    <name type="common">Clubroot disease agent</name>
    <dbReference type="NCBI Taxonomy" id="37360"/>
    <lineage>
        <taxon>Eukaryota</taxon>
        <taxon>Sar</taxon>
        <taxon>Rhizaria</taxon>
        <taxon>Endomyxa</taxon>
        <taxon>Phytomyxea</taxon>
        <taxon>Plasmodiophorida</taxon>
        <taxon>Plasmodiophoridae</taxon>
        <taxon>Plasmodiophora</taxon>
    </lineage>
</organism>
<reference evidence="3 4" key="1">
    <citation type="submission" date="2018-03" db="EMBL/GenBank/DDBJ databases">
        <authorList>
            <person name="Fogelqvist J."/>
        </authorList>
    </citation>
    <scope>NUCLEOTIDE SEQUENCE [LARGE SCALE GENOMIC DNA]</scope>
</reference>
<gene>
    <name evidence="3" type="ORF">PLBR_LOCUS4175</name>
</gene>